<evidence type="ECO:0000256" key="5">
    <source>
        <dbReference type="ARBA" id="ARBA00023273"/>
    </source>
</evidence>
<dbReference type="PANTHER" id="PTHR12968">
    <property type="entry name" value="B9 DOMAIN-CONTAINING"/>
    <property type="match status" value="1"/>
</dbReference>
<evidence type="ECO:0000256" key="2">
    <source>
        <dbReference type="ARBA" id="ARBA00022490"/>
    </source>
</evidence>
<comment type="similarity">
    <text evidence="6">Belongs to the B9D family.</text>
</comment>
<evidence type="ECO:0000313" key="8">
    <source>
        <dbReference type="EMBL" id="CAH0373629.1"/>
    </source>
</evidence>
<gene>
    <name evidence="8" type="ORF">PECAL_4P08470</name>
</gene>
<reference evidence="8" key="1">
    <citation type="submission" date="2021-11" db="EMBL/GenBank/DDBJ databases">
        <authorList>
            <consortium name="Genoscope - CEA"/>
            <person name="William W."/>
        </authorList>
    </citation>
    <scope>NUCLEOTIDE SEQUENCE</scope>
</reference>
<name>A0A8J2WZC0_9STRA</name>
<dbReference type="Proteomes" id="UP000789595">
    <property type="component" value="Unassembled WGS sequence"/>
</dbReference>
<keyword evidence="9" id="KW-1185">Reference proteome</keyword>
<keyword evidence="2" id="KW-0963">Cytoplasm</keyword>
<evidence type="ECO:0000256" key="4">
    <source>
        <dbReference type="ARBA" id="ARBA00023212"/>
    </source>
</evidence>
<comment type="caution">
    <text evidence="8">The sequence shown here is derived from an EMBL/GenBank/DDBJ whole genome shotgun (WGS) entry which is preliminary data.</text>
</comment>
<dbReference type="Pfam" id="PF07162">
    <property type="entry name" value="B9-C2"/>
    <property type="match status" value="1"/>
</dbReference>
<comment type="subcellular location">
    <subcellularLocation>
        <location evidence="1">Cytoplasm</location>
        <location evidence="1">Cytoskeleton</location>
        <location evidence="1">Cilium basal body</location>
    </subcellularLocation>
</comment>
<evidence type="ECO:0000256" key="1">
    <source>
        <dbReference type="ARBA" id="ARBA00004120"/>
    </source>
</evidence>
<keyword evidence="4" id="KW-0206">Cytoskeleton</keyword>
<dbReference type="EMBL" id="CAKKNE010000004">
    <property type="protein sequence ID" value="CAH0373629.1"/>
    <property type="molecule type" value="Genomic_DNA"/>
</dbReference>
<dbReference type="GO" id="GO:0060271">
    <property type="term" value="P:cilium assembly"/>
    <property type="evidence" value="ECO:0007669"/>
    <property type="project" value="TreeGrafter"/>
</dbReference>
<accession>A0A8J2WZC0</accession>
<dbReference type="InterPro" id="IPR010796">
    <property type="entry name" value="C2_B9-type_dom"/>
</dbReference>
<keyword evidence="5" id="KW-0966">Cell projection</keyword>
<dbReference type="PROSITE" id="PS51381">
    <property type="entry name" value="C2_B9"/>
    <property type="match status" value="1"/>
</dbReference>
<evidence type="ECO:0000256" key="3">
    <source>
        <dbReference type="ARBA" id="ARBA00022794"/>
    </source>
</evidence>
<sequence>MSNGMYNTTAYRTVNGIYYLDACRLRTIRWVESCIPTVYRPAPMPESLASKSDFSAFFVVVNGQLESGEFPYDDLYVRYGFSFGPDWTVVDGIENGLSQIARKAAGCDNSVVWNFPVDISFKSTNAHGWPRMSVSIYGVDSLGRDVVRGYGSVLLPPFAGDYERYIHTYIPVPSSLWQRLVSWLTGTYAEFYDSKLVAQSDNREVTRVESTGVVKVKFSVLTRGMAALGYSLAPGASM</sequence>
<dbReference type="OrthoDB" id="431939at2759"/>
<protein>
    <recommendedName>
        <fullName evidence="7">B9 domain-containing protein 1</fullName>
    </recommendedName>
</protein>
<organism evidence="8 9">
    <name type="scientific">Pelagomonas calceolata</name>
    <dbReference type="NCBI Taxonomy" id="35677"/>
    <lineage>
        <taxon>Eukaryota</taxon>
        <taxon>Sar</taxon>
        <taxon>Stramenopiles</taxon>
        <taxon>Ochrophyta</taxon>
        <taxon>Pelagophyceae</taxon>
        <taxon>Pelagomonadales</taxon>
        <taxon>Pelagomonadaceae</taxon>
        <taxon>Pelagomonas</taxon>
    </lineage>
</organism>
<keyword evidence="3" id="KW-0970">Cilium biogenesis/degradation</keyword>
<evidence type="ECO:0000256" key="6">
    <source>
        <dbReference type="ARBA" id="ARBA00038411"/>
    </source>
</evidence>
<evidence type="ECO:0000313" key="9">
    <source>
        <dbReference type="Proteomes" id="UP000789595"/>
    </source>
</evidence>
<dbReference type="AlphaFoldDB" id="A0A8J2WZC0"/>
<proteinExistence type="inferred from homology"/>
<evidence type="ECO:0000256" key="7">
    <source>
        <dbReference type="ARBA" id="ARBA00039274"/>
    </source>
</evidence>
<dbReference type="PANTHER" id="PTHR12968:SF1">
    <property type="entry name" value="B9 DOMAIN-CONTAINING PROTEIN 1"/>
    <property type="match status" value="1"/>
</dbReference>
<dbReference type="GO" id="GO:0036038">
    <property type="term" value="C:MKS complex"/>
    <property type="evidence" value="ECO:0007669"/>
    <property type="project" value="TreeGrafter"/>
</dbReference>